<dbReference type="Proteomes" id="UP000249169">
    <property type="component" value="Unassembled WGS sequence"/>
</dbReference>
<feature type="transmembrane region" description="Helical" evidence="2">
    <location>
        <begin position="47"/>
        <end position="64"/>
    </location>
</feature>
<evidence type="ECO:0000256" key="1">
    <source>
        <dbReference type="SAM" id="MobiDB-lite"/>
    </source>
</evidence>
<accession>A0A328C589</accession>
<evidence type="ECO:0000256" key="2">
    <source>
        <dbReference type="SAM" id="Phobius"/>
    </source>
</evidence>
<proteinExistence type="predicted"/>
<feature type="region of interest" description="Disordered" evidence="1">
    <location>
        <begin position="67"/>
        <end position="91"/>
    </location>
</feature>
<keyword evidence="2" id="KW-0472">Membrane</keyword>
<protein>
    <submittedName>
        <fullName evidence="3">Uncharacterized protein</fullName>
    </submittedName>
</protein>
<keyword evidence="2" id="KW-0812">Transmembrane</keyword>
<dbReference type="AlphaFoldDB" id="A0A328C589"/>
<feature type="transmembrane region" description="Helical" evidence="2">
    <location>
        <begin position="14"/>
        <end position="35"/>
    </location>
</feature>
<keyword evidence="4" id="KW-1185">Reference proteome</keyword>
<sequence length="91" mass="9945">MDVSEMDARQRRMIFRVLEIGAVLVSFGVLYVGLTVARGLESVAVEWGAKVLAVVVLAALFTVLRRARSGVREEEAKARAEREASGPEQSL</sequence>
<evidence type="ECO:0000313" key="3">
    <source>
        <dbReference type="EMBL" id="RAL22409.1"/>
    </source>
</evidence>
<keyword evidence="2" id="KW-1133">Transmembrane helix</keyword>
<evidence type="ECO:0000313" key="4">
    <source>
        <dbReference type="Proteomes" id="UP000249169"/>
    </source>
</evidence>
<reference evidence="3 4" key="1">
    <citation type="submission" date="2018-05" db="EMBL/GenBank/DDBJ databases">
        <title>Lujinxingia marina gen. nov. sp. nov., a new facultative anaerobic member of the class Deltaproteobacteria, and proposal of Lujinxingaceae fam. nov.</title>
        <authorList>
            <person name="Li C.-M."/>
        </authorList>
    </citation>
    <scope>NUCLEOTIDE SEQUENCE [LARGE SCALE GENOMIC DNA]</scope>
    <source>
        <strain evidence="3 4">B210</strain>
    </source>
</reference>
<dbReference type="EMBL" id="QHKO01000004">
    <property type="protein sequence ID" value="RAL22409.1"/>
    <property type="molecule type" value="Genomic_DNA"/>
</dbReference>
<feature type="compositionally biased region" description="Basic and acidic residues" evidence="1">
    <location>
        <begin position="70"/>
        <end position="85"/>
    </location>
</feature>
<gene>
    <name evidence="3" type="ORF">DL240_11215</name>
</gene>
<comment type="caution">
    <text evidence="3">The sequence shown here is derived from an EMBL/GenBank/DDBJ whole genome shotgun (WGS) entry which is preliminary data.</text>
</comment>
<name>A0A328C589_9DELT</name>
<organism evidence="3 4">
    <name type="scientific">Lujinxingia litoralis</name>
    <dbReference type="NCBI Taxonomy" id="2211119"/>
    <lineage>
        <taxon>Bacteria</taxon>
        <taxon>Deltaproteobacteria</taxon>
        <taxon>Bradymonadales</taxon>
        <taxon>Lujinxingiaceae</taxon>
        <taxon>Lujinxingia</taxon>
    </lineage>
</organism>